<proteinExistence type="predicted"/>
<organism evidence="1 2">
    <name type="scientific">Racocetra persica</name>
    <dbReference type="NCBI Taxonomy" id="160502"/>
    <lineage>
        <taxon>Eukaryota</taxon>
        <taxon>Fungi</taxon>
        <taxon>Fungi incertae sedis</taxon>
        <taxon>Mucoromycota</taxon>
        <taxon>Glomeromycotina</taxon>
        <taxon>Glomeromycetes</taxon>
        <taxon>Diversisporales</taxon>
        <taxon>Gigasporaceae</taxon>
        <taxon>Racocetra</taxon>
    </lineage>
</organism>
<dbReference type="EMBL" id="CAJVQC010142922">
    <property type="protein sequence ID" value="CAG8844493.1"/>
    <property type="molecule type" value="Genomic_DNA"/>
</dbReference>
<evidence type="ECO:0000313" key="2">
    <source>
        <dbReference type="Proteomes" id="UP000789920"/>
    </source>
</evidence>
<accession>A0ACA9SP70</accession>
<reference evidence="1" key="1">
    <citation type="submission" date="2021-06" db="EMBL/GenBank/DDBJ databases">
        <authorList>
            <person name="Kallberg Y."/>
            <person name="Tangrot J."/>
            <person name="Rosling A."/>
        </authorList>
    </citation>
    <scope>NUCLEOTIDE SEQUENCE</scope>
    <source>
        <strain evidence="1">MA461A</strain>
    </source>
</reference>
<gene>
    <name evidence="1" type="ORF">RPERSI_LOCUS33227</name>
</gene>
<feature type="non-terminal residue" evidence="1">
    <location>
        <position position="1"/>
    </location>
</feature>
<evidence type="ECO:0000313" key="1">
    <source>
        <dbReference type="EMBL" id="CAG8844493.1"/>
    </source>
</evidence>
<name>A0ACA9SP70_9GLOM</name>
<dbReference type="Proteomes" id="UP000789920">
    <property type="component" value="Unassembled WGS sequence"/>
</dbReference>
<sequence length="55" mass="6587">FDEAHQTTITHREKTNYYYLPEVNIPPIKISPKEIKKVVQTLPLYPVSFQYSTRY</sequence>
<protein>
    <submittedName>
        <fullName evidence="1">19259_t:CDS:1</fullName>
    </submittedName>
</protein>
<comment type="caution">
    <text evidence="1">The sequence shown here is derived from an EMBL/GenBank/DDBJ whole genome shotgun (WGS) entry which is preliminary data.</text>
</comment>
<feature type="non-terminal residue" evidence="1">
    <location>
        <position position="55"/>
    </location>
</feature>
<keyword evidence="2" id="KW-1185">Reference proteome</keyword>